<accession>A0A830CLZ4</accession>
<evidence type="ECO:0000313" key="3">
    <source>
        <dbReference type="EMBL" id="GFP99979.1"/>
    </source>
</evidence>
<gene>
    <name evidence="3" type="ORF">PHJA_002142000</name>
</gene>
<dbReference type="AlphaFoldDB" id="A0A830CLZ4"/>
<name>A0A830CLZ4_9LAMI</name>
<dbReference type="Proteomes" id="UP000653305">
    <property type="component" value="Unassembled WGS sequence"/>
</dbReference>
<comment type="caution">
    <text evidence="3">The sequence shown here is derived from an EMBL/GenBank/DDBJ whole genome shotgun (WGS) entry which is preliminary data.</text>
</comment>
<dbReference type="Pfam" id="PF00804">
    <property type="entry name" value="Syntaxin"/>
    <property type="match status" value="1"/>
</dbReference>
<dbReference type="Gene3D" id="1.20.58.70">
    <property type="match status" value="1"/>
</dbReference>
<dbReference type="SUPFAM" id="SSF47661">
    <property type="entry name" value="t-snare proteins"/>
    <property type="match status" value="1"/>
</dbReference>
<dbReference type="GO" id="GO:0015031">
    <property type="term" value="P:protein transport"/>
    <property type="evidence" value="ECO:0007669"/>
    <property type="project" value="UniProtKB-KW"/>
</dbReference>
<keyword evidence="1" id="KW-0813">Transport</keyword>
<keyword evidence="1" id="KW-0653">Protein transport</keyword>
<dbReference type="SMART" id="SM00503">
    <property type="entry name" value="SynN"/>
    <property type="match status" value="1"/>
</dbReference>
<keyword evidence="4" id="KW-1185">Reference proteome</keyword>
<reference evidence="3" key="1">
    <citation type="submission" date="2020-07" db="EMBL/GenBank/DDBJ databases">
        <title>Ethylene signaling mediates host invasion by parasitic plants.</title>
        <authorList>
            <person name="Yoshida S."/>
        </authorList>
    </citation>
    <scope>NUCLEOTIDE SEQUENCE</scope>
    <source>
        <strain evidence="3">Okayama</strain>
    </source>
</reference>
<sequence>MKNSMARWMRFLKSKKKNILGFKARCEKDIFAIPLGNQDIKMGIQRPVNSGELGLGAFFNQNAHEESKAITKPAAIVGTIARSIKSRIEELDRENLANRQKRGCGQGSVVDRSRTSTTIALKNKFKDKMSEFQVRLSAHYSLSGFHFFKFCFI</sequence>
<dbReference type="EMBL" id="BMAC01000600">
    <property type="protein sequence ID" value="GFP99979.1"/>
    <property type="molecule type" value="Genomic_DNA"/>
</dbReference>
<dbReference type="InterPro" id="IPR010989">
    <property type="entry name" value="SNARE"/>
</dbReference>
<dbReference type="GO" id="GO:0016020">
    <property type="term" value="C:membrane"/>
    <property type="evidence" value="ECO:0007669"/>
    <property type="project" value="InterPro"/>
</dbReference>
<dbReference type="InterPro" id="IPR006011">
    <property type="entry name" value="Syntaxin_N"/>
</dbReference>
<evidence type="ECO:0000313" key="4">
    <source>
        <dbReference type="Proteomes" id="UP000653305"/>
    </source>
</evidence>
<protein>
    <submittedName>
        <fullName evidence="3">Putative syntaxin-131</fullName>
    </submittedName>
</protein>
<proteinExistence type="predicted"/>
<dbReference type="GO" id="GO:0016192">
    <property type="term" value="P:vesicle-mediated transport"/>
    <property type="evidence" value="ECO:0007669"/>
    <property type="project" value="InterPro"/>
</dbReference>
<dbReference type="OrthoDB" id="10255013at2759"/>
<evidence type="ECO:0000256" key="1">
    <source>
        <dbReference type="ARBA" id="ARBA00022927"/>
    </source>
</evidence>
<organism evidence="3 4">
    <name type="scientific">Phtheirospermum japonicum</name>
    <dbReference type="NCBI Taxonomy" id="374723"/>
    <lineage>
        <taxon>Eukaryota</taxon>
        <taxon>Viridiplantae</taxon>
        <taxon>Streptophyta</taxon>
        <taxon>Embryophyta</taxon>
        <taxon>Tracheophyta</taxon>
        <taxon>Spermatophyta</taxon>
        <taxon>Magnoliopsida</taxon>
        <taxon>eudicotyledons</taxon>
        <taxon>Gunneridae</taxon>
        <taxon>Pentapetalae</taxon>
        <taxon>asterids</taxon>
        <taxon>lamiids</taxon>
        <taxon>Lamiales</taxon>
        <taxon>Orobanchaceae</taxon>
        <taxon>Orobanchaceae incertae sedis</taxon>
        <taxon>Phtheirospermum</taxon>
    </lineage>
</organism>
<feature type="domain" description="Syntaxin N-terminal" evidence="2">
    <location>
        <begin position="50"/>
        <end position="141"/>
    </location>
</feature>
<evidence type="ECO:0000259" key="2">
    <source>
        <dbReference type="SMART" id="SM00503"/>
    </source>
</evidence>